<dbReference type="InterPro" id="IPR005881">
    <property type="entry name" value="Ser_O-AcTrfase"/>
</dbReference>
<evidence type="ECO:0000256" key="10">
    <source>
        <dbReference type="ARBA" id="ARBA00023192"/>
    </source>
</evidence>
<protein>
    <recommendedName>
        <fullName evidence="5">Serine acetyltransferase</fullName>
        <ecNumber evidence="4">2.3.1.30</ecNumber>
    </recommendedName>
</protein>
<dbReference type="InterPro" id="IPR018357">
    <property type="entry name" value="Hexapep_transf_CS"/>
</dbReference>
<dbReference type="AlphaFoldDB" id="A0A7Z7NBK9"/>
<reference evidence="13 14" key="1">
    <citation type="submission" date="2017-10" db="EMBL/GenBank/DDBJ databases">
        <authorList>
            <consortium name="Urmite Genomes"/>
        </authorList>
    </citation>
    <scope>NUCLEOTIDE SEQUENCE [LARGE SCALE GENOMIC DNA]</scope>
    <source>
        <strain evidence="13 14">FB-527</strain>
    </source>
</reference>
<keyword evidence="9" id="KW-0677">Repeat</keyword>
<dbReference type="GO" id="GO:0009001">
    <property type="term" value="F:serine O-acetyltransferase activity"/>
    <property type="evidence" value="ECO:0007669"/>
    <property type="project" value="UniProtKB-EC"/>
</dbReference>
<dbReference type="InterPro" id="IPR053376">
    <property type="entry name" value="Serine_acetyltransferase"/>
</dbReference>
<dbReference type="CDD" id="cd03354">
    <property type="entry name" value="LbH_SAT"/>
    <property type="match status" value="1"/>
</dbReference>
<dbReference type="NCBIfam" id="TIGR01172">
    <property type="entry name" value="cysE"/>
    <property type="match status" value="1"/>
</dbReference>
<evidence type="ECO:0000313" key="13">
    <source>
        <dbReference type="EMBL" id="SOJ56109.1"/>
    </source>
</evidence>
<keyword evidence="6" id="KW-0963">Cytoplasm</keyword>
<evidence type="ECO:0000256" key="1">
    <source>
        <dbReference type="ARBA" id="ARBA00004496"/>
    </source>
</evidence>
<comment type="subcellular location">
    <subcellularLocation>
        <location evidence="1">Cytoplasm</location>
    </subcellularLocation>
</comment>
<dbReference type="SUPFAM" id="SSF51161">
    <property type="entry name" value="Trimeric LpxA-like enzymes"/>
    <property type="match status" value="1"/>
</dbReference>
<evidence type="ECO:0000256" key="3">
    <source>
        <dbReference type="ARBA" id="ARBA00007274"/>
    </source>
</evidence>
<evidence type="ECO:0000256" key="5">
    <source>
        <dbReference type="ARBA" id="ARBA00018522"/>
    </source>
</evidence>
<dbReference type="InterPro" id="IPR001451">
    <property type="entry name" value="Hexapep"/>
</dbReference>
<evidence type="ECO:0000256" key="8">
    <source>
        <dbReference type="ARBA" id="ARBA00022679"/>
    </source>
</evidence>
<dbReference type="InterPro" id="IPR045304">
    <property type="entry name" value="LbH_SAT"/>
</dbReference>
<comment type="catalytic activity">
    <reaction evidence="12">
        <text>L-serine + acetyl-CoA = O-acetyl-L-serine + CoA</text>
        <dbReference type="Rhea" id="RHEA:24560"/>
        <dbReference type="ChEBI" id="CHEBI:33384"/>
        <dbReference type="ChEBI" id="CHEBI:57287"/>
        <dbReference type="ChEBI" id="CHEBI:57288"/>
        <dbReference type="ChEBI" id="CHEBI:58340"/>
        <dbReference type="EC" id="2.3.1.30"/>
    </reaction>
</comment>
<dbReference type="Proteomes" id="UP000554965">
    <property type="component" value="Unassembled WGS sequence"/>
</dbReference>
<evidence type="ECO:0000256" key="12">
    <source>
        <dbReference type="ARBA" id="ARBA00049486"/>
    </source>
</evidence>
<comment type="pathway">
    <text evidence="2">Amino-acid biosynthesis; L-cysteine biosynthesis; L-cysteine from L-serine: step 1/2.</text>
</comment>
<gene>
    <name evidence="13" type="primary">cysE</name>
    <name evidence="13" type="ORF">MSIMFB_03584</name>
</gene>
<evidence type="ECO:0000256" key="7">
    <source>
        <dbReference type="ARBA" id="ARBA00022605"/>
    </source>
</evidence>
<dbReference type="Gene3D" id="1.10.3130.10">
    <property type="entry name" value="serine acetyltransferase, domain 1"/>
    <property type="match status" value="1"/>
</dbReference>
<keyword evidence="8 13" id="KW-0808">Transferase</keyword>
<keyword evidence="14" id="KW-1185">Reference proteome</keyword>
<sequence length="227" mass="24045">MLADIRRDIRAARKRDPARPTVLEVVFCYPGVHAVWGHRISHWLWLRGARLAARALAELTRVLTGVEIHPAAVLGAGLFIDHATEVVIGETAEVGDDVTLFHGVTLGGTGRETGKRHPTVGDRVIIGAGAKILGPIKVGDDSRIGANAVVVKDVPSSAVVVGVPGQIVSRSIPATEDDSVLPDLVGVSLQSLLTRVARLEAQDGGSQTDRVVRPPEGGVWYGEDFSI</sequence>
<dbReference type="Pfam" id="PF00132">
    <property type="entry name" value="Hexapep"/>
    <property type="match status" value="1"/>
</dbReference>
<dbReference type="EMBL" id="OCTY01000002">
    <property type="protein sequence ID" value="SOJ56109.1"/>
    <property type="molecule type" value="Genomic_DNA"/>
</dbReference>
<organism evidence="13 14">
    <name type="scientific">Mycobacterium simulans</name>
    <dbReference type="NCBI Taxonomy" id="627089"/>
    <lineage>
        <taxon>Bacteria</taxon>
        <taxon>Bacillati</taxon>
        <taxon>Actinomycetota</taxon>
        <taxon>Actinomycetes</taxon>
        <taxon>Mycobacteriales</taxon>
        <taxon>Mycobacteriaceae</taxon>
        <taxon>Mycobacterium</taxon>
    </lineage>
</organism>
<dbReference type="NCBIfam" id="NF041874">
    <property type="entry name" value="EPS_EpsC"/>
    <property type="match status" value="1"/>
</dbReference>
<evidence type="ECO:0000256" key="11">
    <source>
        <dbReference type="ARBA" id="ARBA00023315"/>
    </source>
</evidence>
<dbReference type="GO" id="GO:0005737">
    <property type="term" value="C:cytoplasm"/>
    <property type="evidence" value="ECO:0007669"/>
    <property type="project" value="UniProtKB-SubCell"/>
</dbReference>
<proteinExistence type="inferred from homology"/>
<evidence type="ECO:0000256" key="4">
    <source>
        <dbReference type="ARBA" id="ARBA00013266"/>
    </source>
</evidence>
<keyword evidence="11 13" id="KW-0012">Acyltransferase</keyword>
<comment type="similarity">
    <text evidence="3">Belongs to the transferase hexapeptide repeat family.</text>
</comment>
<dbReference type="FunFam" id="2.160.10.10:FF:000007">
    <property type="entry name" value="Serine acetyltransferase"/>
    <property type="match status" value="1"/>
</dbReference>
<dbReference type="InterPro" id="IPR011004">
    <property type="entry name" value="Trimer_LpxA-like_sf"/>
</dbReference>
<evidence type="ECO:0000256" key="6">
    <source>
        <dbReference type="ARBA" id="ARBA00022490"/>
    </source>
</evidence>
<dbReference type="RefSeq" id="WP_186243787.1">
    <property type="nucleotide sequence ID" value="NZ_OCTY01000002.1"/>
</dbReference>
<keyword evidence="7" id="KW-0028">Amino-acid biosynthesis</keyword>
<evidence type="ECO:0000313" key="14">
    <source>
        <dbReference type="Proteomes" id="UP000554965"/>
    </source>
</evidence>
<dbReference type="PROSITE" id="PS00101">
    <property type="entry name" value="HEXAPEP_TRANSFERASES"/>
    <property type="match status" value="1"/>
</dbReference>
<dbReference type="PANTHER" id="PTHR42811">
    <property type="entry name" value="SERINE ACETYLTRANSFERASE"/>
    <property type="match status" value="1"/>
</dbReference>
<dbReference type="InterPro" id="IPR042122">
    <property type="entry name" value="Ser_AcTrfase_N_sf"/>
</dbReference>
<evidence type="ECO:0000256" key="9">
    <source>
        <dbReference type="ARBA" id="ARBA00022737"/>
    </source>
</evidence>
<name>A0A7Z7NBK9_9MYCO</name>
<dbReference type="GO" id="GO:0006535">
    <property type="term" value="P:cysteine biosynthetic process from serine"/>
    <property type="evidence" value="ECO:0007669"/>
    <property type="project" value="InterPro"/>
</dbReference>
<dbReference type="FunFam" id="1.10.3130.10:FF:000003">
    <property type="entry name" value="Serine acetyltransferase"/>
    <property type="match status" value="1"/>
</dbReference>
<evidence type="ECO:0000256" key="2">
    <source>
        <dbReference type="ARBA" id="ARBA00004876"/>
    </source>
</evidence>
<accession>A0A7Z7NBK9</accession>
<dbReference type="EC" id="2.3.1.30" evidence="4"/>
<keyword evidence="10" id="KW-0198">Cysteine biosynthesis</keyword>
<comment type="caution">
    <text evidence="13">The sequence shown here is derived from an EMBL/GenBank/DDBJ whole genome shotgun (WGS) entry which is preliminary data.</text>
</comment>
<dbReference type="Gene3D" id="2.160.10.10">
    <property type="entry name" value="Hexapeptide repeat proteins"/>
    <property type="match status" value="1"/>
</dbReference>